<dbReference type="InterPro" id="IPR050473">
    <property type="entry name" value="A2M/Complement_sys"/>
</dbReference>
<dbReference type="GO" id="GO:0004866">
    <property type="term" value="F:endopeptidase inhibitor activity"/>
    <property type="evidence" value="ECO:0007669"/>
    <property type="project" value="InterPro"/>
</dbReference>
<dbReference type="InterPro" id="IPR011626">
    <property type="entry name" value="Alpha-macroglobulin_TED"/>
</dbReference>
<dbReference type="AlphaFoldDB" id="Q9PSS0"/>
<dbReference type="PROSITE" id="PS00477">
    <property type="entry name" value="ALPHA_2_MACROGLOBULIN"/>
    <property type="match status" value="1"/>
</dbReference>
<dbReference type="InterPro" id="IPR019742">
    <property type="entry name" value="MacrogloblnA2_CS"/>
</dbReference>
<dbReference type="SMART" id="SM01419">
    <property type="entry name" value="Thiol-ester_cl"/>
    <property type="match status" value="1"/>
</dbReference>
<feature type="domain" description="Alpha-2-macroglobulin" evidence="2">
    <location>
        <begin position="83"/>
        <end position="120"/>
    </location>
</feature>
<proteinExistence type="predicted"/>
<dbReference type="SUPFAM" id="SSF48239">
    <property type="entry name" value="Terpenoid cyclases/Protein prenyltransferases"/>
    <property type="match status" value="1"/>
</dbReference>
<dbReference type="PANTHER" id="PTHR11412">
    <property type="entry name" value="MACROGLOBULIN / COMPLEMENT"/>
    <property type="match status" value="1"/>
</dbReference>
<reference key="1">
    <citation type="journal article" date="1994" name="Ann. N. Y. Acad. Sci.">
        <title>The primary structure of ovomacroglobulin.</title>
        <authorList>
            <person name="Nielson K.L."/>
            <person name="Sottrup-Jensen N.L."/>
            <person name="Nagase H."/>
            <person name="Etzerodt M."/>
        </authorList>
    </citation>
    <scope>NUCLEOTIDE SEQUENCE</scope>
</reference>
<evidence type="ECO:0000259" key="3">
    <source>
        <dbReference type="Pfam" id="PF07678"/>
    </source>
</evidence>
<feature type="domain" description="Alpha-macroglobulin-like TED" evidence="3">
    <location>
        <begin position="131"/>
        <end position="208"/>
    </location>
</feature>
<organism>
    <name type="scientific">Gallus gallus</name>
    <name type="common">Chicken</name>
    <dbReference type="NCBI Taxonomy" id="9031"/>
    <lineage>
        <taxon>Eukaryota</taxon>
        <taxon>Metazoa</taxon>
        <taxon>Chordata</taxon>
        <taxon>Craniata</taxon>
        <taxon>Vertebrata</taxon>
        <taxon>Euteleostomi</taxon>
        <taxon>Archelosauria</taxon>
        <taxon>Archosauria</taxon>
        <taxon>Dinosauria</taxon>
        <taxon>Saurischia</taxon>
        <taxon>Theropoda</taxon>
        <taxon>Coelurosauria</taxon>
        <taxon>Aves</taxon>
        <taxon>Neognathae</taxon>
        <taxon>Galloanserae</taxon>
        <taxon>Galliformes</taxon>
        <taxon>Phasianidae</taxon>
        <taxon>Phasianinae</taxon>
        <taxon>Gallus</taxon>
    </lineage>
</organism>
<dbReference type="PANTHER" id="PTHR11412:SF165">
    <property type="entry name" value="ALPHA-2-MACROGLOBULIN"/>
    <property type="match status" value="1"/>
</dbReference>
<dbReference type="InterPro" id="IPR001599">
    <property type="entry name" value="Macroglobln_a2"/>
</dbReference>
<dbReference type="Gene3D" id="1.50.10.20">
    <property type="match status" value="1"/>
</dbReference>
<sequence length="208" mass="23406">ALTSGLGPDVYQFLQDMGMKFFTNSKIRQPTVCTRETVRPPSYFLNAGFTASTHHVKLSAEVAREERGKRHILETIREFFPETWIWDIILINSTGKASVSYTIPDTITEWKASAFCVLPPNVVEESARASVSVLGDILGSAMQNTQNLLQMPYGCGEQNMVLFAPNIYVLDYLNETQQLSEDMKSKTIGYLESGYQKQLSYKHPDGSY</sequence>
<keyword evidence="1" id="KW-1015">Disulfide bond</keyword>
<dbReference type="Gene3D" id="2.20.130.20">
    <property type="match status" value="1"/>
</dbReference>
<protein>
    <submittedName>
        <fullName>Ovomacroglobulin</fullName>
    </submittedName>
</protein>
<dbReference type="GO" id="GO:0005615">
    <property type="term" value="C:extracellular space"/>
    <property type="evidence" value="ECO:0007669"/>
    <property type="project" value="InterPro"/>
</dbReference>
<dbReference type="SMR" id="Q9PSS0"/>
<dbReference type="Pfam" id="PF07678">
    <property type="entry name" value="TED_complement"/>
    <property type="match status" value="1"/>
</dbReference>
<dbReference type="InterPro" id="IPR008930">
    <property type="entry name" value="Terpenoid_cyclase/PrenylTrfase"/>
</dbReference>
<dbReference type="Pfam" id="PF00207">
    <property type="entry name" value="A2M"/>
    <property type="match status" value="1"/>
</dbReference>
<dbReference type="InterPro" id="IPR047565">
    <property type="entry name" value="Alpha-macroglob_thiol-ester_cl"/>
</dbReference>
<evidence type="ECO:0000256" key="1">
    <source>
        <dbReference type="ARBA" id="ARBA00023157"/>
    </source>
</evidence>
<accession>Q9PSS0</accession>
<name>Q9PSS0_CHICK</name>
<evidence type="ECO:0000259" key="2">
    <source>
        <dbReference type="Pfam" id="PF00207"/>
    </source>
</evidence>